<proteinExistence type="inferred from homology"/>
<feature type="transmembrane region" description="Helical" evidence="6">
    <location>
        <begin position="191"/>
        <end position="208"/>
    </location>
</feature>
<dbReference type="InterPro" id="IPR045214">
    <property type="entry name" value="Surf1/Surf4"/>
</dbReference>
<keyword evidence="4 6" id="KW-1133">Transmembrane helix</keyword>
<evidence type="ECO:0000256" key="2">
    <source>
        <dbReference type="ARBA" id="ARBA00007165"/>
    </source>
</evidence>
<sequence length="218" mass="24239">MLWFGLWGCLVVIGVILGLWQWERAGDKRELLASFASAPSLMSPQQSPPAGARLTVKGEFLASRTLFLDNRTHDRQLGVAALTPLRGEDGRLWLVERGFLATGPSRDTPRVDTPAGKVRVEGRWESAGESPPLFGPNREGQRLQRIELEAWSSLGRFAHSGWLHQTAGNGQLQAWWQPNVLPPSRHQAYAFQWWGLAVAALVIMTLGARRLRADREAS</sequence>
<organism evidence="7 8">
    <name type="scientific">Halomonas halmophila</name>
    <dbReference type="NCBI Taxonomy" id="252"/>
    <lineage>
        <taxon>Bacteria</taxon>
        <taxon>Pseudomonadati</taxon>
        <taxon>Pseudomonadota</taxon>
        <taxon>Gammaproteobacteria</taxon>
        <taxon>Oceanospirillales</taxon>
        <taxon>Halomonadaceae</taxon>
        <taxon>Halomonas</taxon>
    </lineage>
</organism>
<evidence type="ECO:0000256" key="5">
    <source>
        <dbReference type="ARBA" id="ARBA00023136"/>
    </source>
</evidence>
<dbReference type="Proteomes" id="UP000319812">
    <property type="component" value="Unassembled WGS sequence"/>
</dbReference>
<keyword evidence="3 6" id="KW-0812">Transmembrane</keyword>
<dbReference type="Pfam" id="PF02104">
    <property type="entry name" value="SURF1"/>
    <property type="match status" value="1"/>
</dbReference>
<accession>A0A4Y4F043</accession>
<reference evidence="7 8" key="1">
    <citation type="submission" date="2019-06" db="EMBL/GenBank/DDBJ databases">
        <title>Whole genome shotgun sequence of Halomonas halmophila NBRC 15537.</title>
        <authorList>
            <person name="Hosoyama A."/>
            <person name="Uohara A."/>
            <person name="Ohji S."/>
            <person name="Ichikawa N."/>
        </authorList>
    </citation>
    <scope>NUCLEOTIDE SEQUENCE [LARGE SCALE GENOMIC DNA]</scope>
    <source>
        <strain evidence="7 8">NBRC 15537</strain>
    </source>
</reference>
<comment type="similarity">
    <text evidence="2 6">Belongs to the SURF1 family.</text>
</comment>
<dbReference type="PANTHER" id="PTHR23427">
    <property type="entry name" value="SURFEIT LOCUS PROTEIN"/>
    <property type="match status" value="1"/>
</dbReference>
<evidence type="ECO:0000313" key="7">
    <source>
        <dbReference type="EMBL" id="GED22807.1"/>
    </source>
</evidence>
<evidence type="ECO:0000256" key="4">
    <source>
        <dbReference type="ARBA" id="ARBA00022989"/>
    </source>
</evidence>
<keyword evidence="5 6" id="KW-0472">Membrane</keyword>
<comment type="caution">
    <text evidence="6">Lacks conserved residue(s) required for the propagation of feature annotation.</text>
</comment>
<protein>
    <recommendedName>
        <fullName evidence="6">SURF1-like protein</fullName>
    </recommendedName>
</protein>
<keyword evidence="6" id="KW-1003">Cell membrane</keyword>
<keyword evidence="8" id="KW-1185">Reference proteome</keyword>
<dbReference type="GO" id="GO:0005886">
    <property type="term" value="C:plasma membrane"/>
    <property type="evidence" value="ECO:0007669"/>
    <property type="project" value="UniProtKB-SubCell"/>
</dbReference>
<evidence type="ECO:0000256" key="1">
    <source>
        <dbReference type="ARBA" id="ARBA00004370"/>
    </source>
</evidence>
<evidence type="ECO:0000313" key="8">
    <source>
        <dbReference type="Proteomes" id="UP000319812"/>
    </source>
</evidence>
<name>A0A4Y4F043_9GAMM</name>
<dbReference type="PANTHER" id="PTHR23427:SF2">
    <property type="entry name" value="SURFEIT LOCUS PROTEIN 1"/>
    <property type="match status" value="1"/>
</dbReference>
<comment type="caution">
    <text evidence="7">The sequence shown here is derived from an EMBL/GenBank/DDBJ whole genome shotgun (WGS) entry which is preliminary data.</text>
</comment>
<comment type="subcellular location">
    <subcellularLocation>
        <location evidence="6">Cell membrane</location>
        <topology evidence="6">Multi-pass membrane protein</topology>
    </subcellularLocation>
    <subcellularLocation>
        <location evidence="1">Membrane</location>
    </subcellularLocation>
</comment>
<dbReference type="PROSITE" id="PS50895">
    <property type="entry name" value="SURF1"/>
    <property type="match status" value="1"/>
</dbReference>
<evidence type="ECO:0000256" key="6">
    <source>
        <dbReference type="RuleBase" id="RU363076"/>
    </source>
</evidence>
<dbReference type="AlphaFoldDB" id="A0A4Y4F043"/>
<dbReference type="CDD" id="cd06662">
    <property type="entry name" value="SURF1"/>
    <property type="match status" value="1"/>
</dbReference>
<gene>
    <name evidence="7" type="ORF">HHA01_17840</name>
</gene>
<dbReference type="RefSeq" id="WP_246053864.1">
    <property type="nucleotide sequence ID" value="NZ_BJOC01000022.1"/>
</dbReference>
<dbReference type="InterPro" id="IPR002994">
    <property type="entry name" value="Surf1/Shy1"/>
</dbReference>
<dbReference type="EMBL" id="BJOC01000022">
    <property type="protein sequence ID" value="GED22807.1"/>
    <property type="molecule type" value="Genomic_DNA"/>
</dbReference>
<evidence type="ECO:0000256" key="3">
    <source>
        <dbReference type="ARBA" id="ARBA00022692"/>
    </source>
</evidence>